<evidence type="ECO:0000256" key="5">
    <source>
        <dbReference type="HAMAP-Rule" id="MF_00057"/>
    </source>
</evidence>
<comment type="pathway">
    <text evidence="5">Nucleotide-sugar biosynthesis; CMP-3-deoxy-D-manno-octulosonate biosynthesis; CMP-3-deoxy-D-manno-octulosonate from 3-deoxy-D-manno-octulosonate and CTP: step 1/1.</text>
</comment>
<dbReference type="NCBIfam" id="NF003952">
    <property type="entry name" value="PRK05450.1-5"/>
    <property type="match status" value="1"/>
</dbReference>
<keyword evidence="3 5" id="KW-0548">Nucleotidyltransferase</keyword>
<dbReference type="Gene3D" id="3.90.550.10">
    <property type="entry name" value="Spore Coat Polysaccharide Biosynthesis Protein SpsA, Chain A"/>
    <property type="match status" value="1"/>
</dbReference>
<gene>
    <name evidence="5 6" type="primary">kdsB</name>
    <name evidence="6" type="ORF">NCTC10723_01205</name>
</gene>
<organism evidence="6 7">
    <name type="scientific">Fusobacterium necrogenes</name>
    <dbReference type="NCBI Taxonomy" id="858"/>
    <lineage>
        <taxon>Bacteria</taxon>
        <taxon>Fusobacteriati</taxon>
        <taxon>Fusobacteriota</taxon>
        <taxon>Fusobacteriia</taxon>
        <taxon>Fusobacteriales</taxon>
        <taxon>Fusobacteriaceae</taxon>
        <taxon>Fusobacterium</taxon>
    </lineage>
</organism>
<dbReference type="GO" id="GO:0005829">
    <property type="term" value="C:cytosol"/>
    <property type="evidence" value="ECO:0007669"/>
    <property type="project" value="TreeGrafter"/>
</dbReference>
<dbReference type="GO" id="GO:0009103">
    <property type="term" value="P:lipopolysaccharide biosynthetic process"/>
    <property type="evidence" value="ECO:0007669"/>
    <property type="project" value="UniProtKB-UniRule"/>
</dbReference>
<evidence type="ECO:0000313" key="6">
    <source>
        <dbReference type="EMBL" id="STO31747.1"/>
    </source>
</evidence>
<dbReference type="NCBIfam" id="NF009905">
    <property type="entry name" value="PRK13368.1"/>
    <property type="match status" value="1"/>
</dbReference>
<dbReference type="InterPro" id="IPR004528">
    <property type="entry name" value="KdsB"/>
</dbReference>
<protein>
    <recommendedName>
        <fullName evidence="5">3-deoxy-manno-octulosonate cytidylyltransferase</fullName>
        <ecNumber evidence="5">2.7.7.38</ecNumber>
    </recommendedName>
    <alternativeName>
        <fullName evidence="5">CMP-2-keto-3-deoxyoctulosonic acid synthase</fullName>
        <shortName evidence="5">CKS</shortName>
        <shortName evidence="5">CMP-KDO synthase</shortName>
    </alternativeName>
</protein>
<dbReference type="PANTHER" id="PTHR42866:SF2">
    <property type="entry name" value="3-DEOXY-MANNO-OCTULOSONATE CYTIDYLYLTRANSFERASE, MITOCHONDRIAL"/>
    <property type="match status" value="1"/>
</dbReference>
<dbReference type="SUPFAM" id="SSF53448">
    <property type="entry name" value="Nucleotide-diphospho-sugar transferases"/>
    <property type="match status" value="1"/>
</dbReference>
<dbReference type="FunFam" id="3.90.550.10:FF:000011">
    <property type="entry name" value="3-deoxy-manno-octulosonate cytidylyltransferase"/>
    <property type="match status" value="1"/>
</dbReference>
<evidence type="ECO:0000256" key="4">
    <source>
        <dbReference type="ARBA" id="ARBA00022985"/>
    </source>
</evidence>
<evidence type="ECO:0000256" key="1">
    <source>
        <dbReference type="ARBA" id="ARBA00004370"/>
    </source>
</evidence>
<dbReference type="NCBIfam" id="NF003950">
    <property type="entry name" value="PRK05450.1-3"/>
    <property type="match status" value="1"/>
</dbReference>
<dbReference type="InterPro" id="IPR029044">
    <property type="entry name" value="Nucleotide-diphossugar_trans"/>
</dbReference>
<name>A0A377GXM4_9FUSO</name>
<evidence type="ECO:0000256" key="3">
    <source>
        <dbReference type="ARBA" id="ARBA00022695"/>
    </source>
</evidence>
<dbReference type="CDD" id="cd02517">
    <property type="entry name" value="CMP-KDO-Synthetase"/>
    <property type="match status" value="1"/>
</dbReference>
<comment type="similarity">
    <text evidence="5">Belongs to the KdsB family.</text>
</comment>
<dbReference type="HAMAP" id="MF_00057">
    <property type="entry name" value="KdsB"/>
    <property type="match status" value="1"/>
</dbReference>
<comment type="catalytic activity">
    <reaction evidence="5">
        <text>3-deoxy-alpha-D-manno-oct-2-ulosonate + CTP = CMP-3-deoxy-beta-D-manno-octulosonate + diphosphate</text>
        <dbReference type="Rhea" id="RHEA:23448"/>
        <dbReference type="ChEBI" id="CHEBI:33019"/>
        <dbReference type="ChEBI" id="CHEBI:37563"/>
        <dbReference type="ChEBI" id="CHEBI:85986"/>
        <dbReference type="ChEBI" id="CHEBI:85987"/>
        <dbReference type="EC" id="2.7.7.38"/>
    </reaction>
</comment>
<dbReference type="UniPathway" id="UPA00358">
    <property type="reaction ID" value="UER00476"/>
</dbReference>
<dbReference type="Proteomes" id="UP000255328">
    <property type="component" value="Unassembled WGS sequence"/>
</dbReference>
<dbReference type="Pfam" id="PF02348">
    <property type="entry name" value="CTP_transf_3"/>
    <property type="match status" value="1"/>
</dbReference>
<dbReference type="GO" id="GO:0008690">
    <property type="term" value="F:3-deoxy-manno-octulosonate cytidylyltransferase activity"/>
    <property type="evidence" value="ECO:0007669"/>
    <property type="project" value="UniProtKB-UniRule"/>
</dbReference>
<sequence>MKFLGVIPSRYASTRLEGKPLKDICGHPMIEWVYKRTKLSNLDEVIVATDDEKIYFEVEKFGGKAILTDKNHENGTSRIAEVCKKYKEYDVVVNIQGDEPLIEPAMINSIIDSFKNDPTLLMSTLKYKLDNIEDIENPNYVKVITDKENYALYFSRSVIPYPRKLNIQNYYKHVGIYGYKRDFLIKYSKMPPTSLELSESLEQLRALENGFKIKVLETPYKILGVDTQEELEKVRKYIKENKIKLDQNLKGER</sequence>
<dbReference type="InterPro" id="IPR003329">
    <property type="entry name" value="Cytidylyl_trans"/>
</dbReference>
<keyword evidence="7" id="KW-1185">Reference proteome</keyword>
<comment type="function">
    <text evidence="5">Activates KDO (a required 8-carbon sugar) for incorporation into bacterial lipopolysaccharide in Gram-negative bacteria.</text>
</comment>
<dbReference type="GO" id="GO:0016020">
    <property type="term" value="C:membrane"/>
    <property type="evidence" value="ECO:0007669"/>
    <property type="project" value="UniProtKB-SubCell"/>
</dbReference>
<evidence type="ECO:0000313" key="7">
    <source>
        <dbReference type="Proteomes" id="UP000255328"/>
    </source>
</evidence>
<dbReference type="GO" id="GO:0033468">
    <property type="term" value="P:CMP-keto-3-deoxy-D-manno-octulosonic acid biosynthetic process"/>
    <property type="evidence" value="ECO:0007669"/>
    <property type="project" value="UniProtKB-UniRule"/>
</dbReference>
<accession>A0A377GXM4</accession>
<dbReference type="AlphaFoldDB" id="A0A377GXM4"/>
<keyword evidence="2 5" id="KW-0808">Transferase</keyword>
<dbReference type="OrthoDB" id="9815559at2"/>
<keyword evidence="5" id="KW-0963">Cytoplasm</keyword>
<dbReference type="RefSeq" id="WP_115270334.1">
    <property type="nucleotide sequence ID" value="NZ_UGGU01000003.1"/>
</dbReference>
<proteinExistence type="inferred from homology"/>
<dbReference type="EC" id="2.7.7.38" evidence="5"/>
<comment type="subcellular location">
    <subcellularLocation>
        <location evidence="5">Cytoplasm</location>
    </subcellularLocation>
    <subcellularLocation>
        <location evidence="1">Membrane</location>
    </subcellularLocation>
</comment>
<dbReference type="PANTHER" id="PTHR42866">
    <property type="entry name" value="3-DEOXY-MANNO-OCTULOSONATE CYTIDYLYLTRANSFERASE"/>
    <property type="match status" value="1"/>
</dbReference>
<reference evidence="6 7" key="1">
    <citation type="submission" date="2018-06" db="EMBL/GenBank/DDBJ databases">
        <authorList>
            <consortium name="Pathogen Informatics"/>
            <person name="Doyle S."/>
        </authorList>
    </citation>
    <scope>NUCLEOTIDE SEQUENCE [LARGE SCALE GENOMIC DNA]</scope>
    <source>
        <strain evidence="6 7">NCTC10723</strain>
    </source>
</reference>
<dbReference type="NCBIfam" id="TIGR00466">
    <property type="entry name" value="kdsB"/>
    <property type="match status" value="1"/>
</dbReference>
<dbReference type="EMBL" id="UGGU01000003">
    <property type="protein sequence ID" value="STO31747.1"/>
    <property type="molecule type" value="Genomic_DNA"/>
</dbReference>
<keyword evidence="4 5" id="KW-0448">Lipopolysaccharide biosynthesis</keyword>
<evidence type="ECO:0000256" key="2">
    <source>
        <dbReference type="ARBA" id="ARBA00022679"/>
    </source>
</evidence>